<accession>A0AAC8W7W4</accession>
<dbReference type="AlphaFoldDB" id="A0AAC8W7W4"/>
<reference evidence="1 2" key="1">
    <citation type="submission" date="2015-08" db="EMBL/GenBank/DDBJ databases">
        <title>Complete genome sequence of Lactobacillus helveticus CAUH18, a probiotic strain originated from koumiss.</title>
        <authorList>
            <person name="Yang Y."/>
            <person name="Hao Y."/>
        </authorList>
    </citation>
    <scope>NUCLEOTIDE SEQUENCE [LARGE SCALE GENOMIC DNA]</scope>
    <source>
        <strain evidence="1 2">CAUH18</strain>
    </source>
</reference>
<dbReference type="Proteomes" id="UP000063930">
    <property type="component" value="Chromosome"/>
</dbReference>
<sequence length="85" mass="10262">MMNRKYNYRKLKPKEYNSLKRVINDIYQAAAFYNNTFINKKVTFYTKNTSITIIASTVSVNIFKCQYFCNYYFDYVSFSSIFSKF</sequence>
<name>A0AAC8W7W4_LACHE</name>
<proteinExistence type="predicted"/>
<organism evidence="1 2">
    <name type="scientific">Lactobacillus helveticus</name>
    <name type="common">Lactobacillus suntoryeus</name>
    <dbReference type="NCBI Taxonomy" id="1587"/>
    <lineage>
        <taxon>Bacteria</taxon>
        <taxon>Bacillati</taxon>
        <taxon>Bacillota</taxon>
        <taxon>Bacilli</taxon>
        <taxon>Lactobacillales</taxon>
        <taxon>Lactobacillaceae</taxon>
        <taxon>Lactobacillus</taxon>
    </lineage>
</organism>
<gene>
    <name evidence="1" type="ORF">ALV80_03540</name>
</gene>
<evidence type="ECO:0000313" key="2">
    <source>
        <dbReference type="Proteomes" id="UP000063930"/>
    </source>
</evidence>
<dbReference type="EMBL" id="CP012381">
    <property type="protein sequence ID" value="ALI52255.1"/>
    <property type="molecule type" value="Genomic_DNA"/>
</dbReference>
<protein>
    <submittedName>
        <fullName evidence="1">Uncharacterized protein</fullName>
    </submittedName>
</protein>
<evidence type="ECO:0000313" key="1">
    <source>
        <dbReference type="EMBL" id="ALI52255.1"/>
    </source>
</evidence>